<sequence length="45" mass="5286">MKKVLSTEIKGMNADVDLRDYSEGYIEQSYFRKQPSILFVLPVEF</sequence>
<dbReference type="RefSeq" id="WP_192009769.1">
    <property type="nucleotide sequence ID" value="NZ_JACYTQ010000002.1"/>
</dbReference>
<name>A0ABR9AJC0_9BACT</name>
<protein>
    <submittedName>
        <fullName evidence="1">Uncharacterized protein</fullName>
    </submittedName>
</protein>
<organism evidence="1 2">
    <name type="scientific">Echinicola arenosa</name>
    <dbReference type="NCBI Taxonomy" id="2774144"/>
    <lineage>
        <taxon>Bacteria</taxon>
        <taxon>Pseudomonadati</taxon>
        <taxon>Bacteroidota</taxon>
        <taxon>Cytophagia</taxon>
        <taxon>Cytophagales</taxon>
        <taxon>Cyclobacteriaceae</taxon>
        <taxon>Echinicola</taxon>
    </lineage>
</organism>
<dbReference type="Proteomes" id="UP000647133">
    <property type="component" value="Unassembled WGS sequence"/>
</dbReference>
<evidence type="ECO:0000313" key="1">
    <source>
        <dbReference type="EMBL" id="MBD8488922.1"/>
    </source>
</evidence>
<keyword evidence="2" id="KW-1185">Reference proteome</keyword>
<dbReference type="EMBL" id="JACYTQ010000002">
    <property type="protein sequence ID" value="MBD8488922.1"/>
    <property type="molecule type" value="Genomic_DNA"/>
</dbReference>
<accession>A0ABR9AJC0</accession>
<evidence type="ECO:0000313" key="2">
    <source>
        <dbReference type="Proteomes" id="UP000647133"/>
    </source>
</evidence>
<proteinExistence type="predicted"/>
<comment type="caution">
    <text evidence="1">The sequence shown here is derived from an EMBL/GenBank/DDBJ whole genome shotgun (WGS) entry which is preliminary data.</text>
</comment>
<gene>
    <name evidence="1" type="ORF">IFO69_09215</name>
</gene>
<reference evidence="1 2" key="1">
    <citation type="submission" date="2020-09" db="EMBL/GenBank/DDBJ databases">
        <title>Echinicola sp. CAU 1574 isolated from sand of Sido Beach.</title>
        <authorList>
            <person name="Kim W."/>
        </authorList>
    </citation>
    <scope>NUCLEOTIDE SEQUENCE [LARGE SCALE GENOMIC DNA]</scope>
    <source>
        <strain evidence="1 2">CAU 1574</strain>
    </source>
</reference>